<dbReference type="EMBL" id="JARKNE010000013">
    <property type="protein sequence ID" value="KAK5771408.1"/>
    <property type="molecule type" value="Genomic_DNA"/>
</dbReference>
<evidence type="ECO:0000313" key="2">
    <source>
        <dbReference type="Proteomes" id="UP001358586"/>
    </source>
</evidence>
<accession>A0ABR0MEA0</accession>
<reference evidence="1 2" key="1">
    <citation type="submission" date="2023-03" db="EMBL/GenBank/DDBJ databases">
        <title>WGS of Gossypium arboreum.</title>
        <authorList>
            <person name="Yu D."/>
        </authorList>
    </citation>
    <scope>NUCLEOTIDE SEQUENCE [LARGE SCALE GENOMIC DNA]</scope>
    <source>
        <tissue evidence="1">Leaf</tissue>
    </source>
</reference>
<gene>
    <name evidence="1" type="ORF">PVK06_047611</name>
</gene>
<comment type="caution">
    <text evidence="1">The sequence shown here is derived from an EMBL/GenBank/DDBJ whole genome shotgun (WGS) entry which is preliminary data.</text>
</comment>
<proteinExistence type="predicted"/>
<organism evidence="1 2">
    <name type="scientific">Gossypium arboreum</name>
    <name type="common">Tree cotton</name>
    <name type="synonym">Gossypium nanking</name>
    <dbReference type="NCBI Taxonomy" id="29729"/>
    <lineage>
        <taxon>Eukaryota</taxon>
        <taxon>Viridiplantae</taxon>
        <taxon>Streptophyta</taxon>
        <taxon>Embryophyta</taxon>
        <taxon>Tracheophyta</taxon>
        <taxon>Spermatophyta</taxon>
        <taxon>Magnoliopsida</taxon>
        <taxon>eudicotyledons</taxon>
        <taxon>Gunneridae</taxon>
        <taxon>Pentapetalae</taxon>
        <taxon>rosids</taxon>
        <taxon>malvids</taxon>
        <taxon>Malvales</taxon>
        <taxon>Malvaceae</taxon>
        <taxon>Malvoideae</taxon>
        <taxon>Gossypium</taxon>
    </lineage>
</organism>
<protein>
    <submittedName>
        <fullName evidence="1">Uncharacterized protein</fullName>
    </submittedName>
</protein>
<evidence type="ECO:0000313" key="1">
    <source>
        <dbReference type="EMBL" id="KAK5771408.1"/>
    </source>
</evidence>
<name>A0ABR0MEA0_GOSAR</name>
<sequence length="197" mass="22602">MWKNLYRGASTYIGSQSSVDFIKHLGYRRTDDLLPIIRSDEDTLNALVDDDNEGTDLEKDLDPQFRAYEPLPHMTNINLSAKGGLEFRQLPHRALGHASSSSDVQVLEIGMEYPNKDAFLTSLKQYNFKNGVSYHVIKYHSEKFEGKREMYDGSLWMIKKYYDPYTCVAAVVKETYFLLATSFPKRYVTYVGKIAGV</sequence>
<dbReference type="Proteomes" id="UP001358586">
    <property type="component" value="Chromosome 13"/>
</dbReference>
<keyword evidence="2" id="KW-1185">Reference proteome</keyword>